<keyword evidence="2" id="KW-1185">Reference proteome</keyword>
<gene>
    <name evidence="1" type="ORF">Psch_00365</name>
</gene>
<dbReference type="AlphaFoldDB" id="A0A4Y7RDQ4"/>
<dbReference type="Proteomes" id="UP000298324">
    <property type="component" value="Unassembled WGS sequence"/>
</dbReference>
<evidence type="ECO:0008006" key="3">
    <source>
        <dbReference type="Google" id="ProtNLM"/>
    </source>
</evidence>
<organism evidence="1 2">
    <name type="scientific">Pelotomaculum schinkii</name>
    <dbReference type="NCBI Taxonomy" id="78350"/>
    <lineage>
        <taxon>Bacteria</taxon>
        <taxon>Bacillati</taxon>
        <taxon>Bacillota</taxon>
        <taxon>Clostridia</taxon>
        <taxon>Eubacteriales</taxon>
        <taxon>Desulfotomaculaceae</taxon>
        <taxon>Pelotomaculum</taxon>
    </lineage>
</organism>
<accession>A0A4Y7RDQ4</accession>
<dbReference type="Gene3D" id="3.40.50.11440">
    <property type="match status" value="1"/>
</dbReference>
<comment type="caution">
    <text evidence="1">The sequence shown here is derived from an EMBL/GenBank/DDBJ whole genome shotgun (WGS) entry which is preliminary data.</text>
</comment>
<evidence type="ECO:0000313" key="2">
    <source>
        <dbReference type="Proteomes" id="UP000298324"/>
    </source>
</evidence>
<reference evidence="1 2" key="1">
    <citation type="journal article" date="2018" name="Environ. Microbiol.">
        <title>Novel energy conservation strategies and behaviour of Pelotomaculum schinkii driving syntrophic propionate catabolism.</title>
        <authorList>
            <person name="Hidalgo-Ahumada C.A.P."/>
            <person name="Nobu M.K."/>
            <person name="Narihiro T."/>
            <person name="Tamaki H."/>
            <person name="Liu W.T."/>
            <person name="Kamagata Y."/>
            <person name="Stams A.J.M."/>
            <person name="Imachi H."/>
            <person name="Sousa D.Z."/>
        </authorList>
    </citation>
    <scope>NUCLEOTIDE SEQUENCE [LARGE SCALE GENOMIC DNA]</scope>
    <source>
        <strain evidence="1 2">HH</strain>
    </source>
</reference>
<dbReference type="EMBL" id="QFGA01000001">
    <property type="protein sequence ID" value="TEB06832.1"/>
    <property type="molecule type" value="Genomic_DNA"/>
</dbReference>
<proteinExistence type="predicted"/>
<evidence type="ECO:0000313" key="1">
    <source>
        <dbReference type="EMBL" id="TEB06832.1"/>
    </source>
</evidence>
<sequence length="419" mass="44690">MIFPKMVRIRQTLPSLPLADPAAEVRKTLVDAGFASKIRPGALVGITAGSRGIRNIALILRQVVDLVKSLGGRPIILAAMGSHGGGVPEGQLALLNSLGISEDRLGAPLDCSIDSLVVGRAFYGDVFIKKSALQCDAIVVVNRIKPHTSFHGDHESGLLKMLAVGLGGPAGAASLHGCEPGLLSRAVAEGGLVVLNNIPVVLGLAVLEDSYEQTRKLVALQPEDFLHGEKLLLEEARQFLPGLPTADLDVLVVDQIGKNISGTGMDTNVIGRLRIQGSTEPQIPSFKRIVVLDVAREAHGNAYGIGLADFTTERLVARLDRRVINLNALTSTFVQRAMIPMSLPNDRDAIAAAIRSLGGRAGAELKIARIYNTLHLSEMLVSVKVLQEIEHLPFIQVLGAPEDITFTEEGNLSPFCSFF</sequence>
<dbReference type="RefSeq" id="WP_190238958.1">
    <property type="nucleotide sequence ID" value="NZ_QFGA01000001.1"/>
</dbReference>
<protein>
    <recommendedName>
        <fullName evidence="3">LarA-like N-terminal domain-containing protein</fullName>
    </recommendedName>
</protein>
<name>A0A4Y7RDQ4_9FIRM</name>